<sequence length="347" mass="40332">MNDELPDTPAGEFLLYTTEDGKSRVECRFENETIWLSQALMGELFDRDVRTINEHLKNLYEEGELASEATIRKFRIVRLEGSREVKREIEHYNLEAILAVGFRVKSPRGTQFRRWANTRLQEYLVKGFTMDDERLKNPDISGSSAVPDYFDELLARIQDIRASERRVYLRVREIFALAADYEPSRKDSVKFFQIIQNKLHFAATGHTAAELIAERADASLPNMGLTVWKGEIVRKGDVTVAKNYLQEDEIDELNRIVVMWLDFAFDQAKRRKQIFLQDWQTKLDEFLKFNDRDVLTHGGKVTKKDADEAAKTQYDQFAERRRISMEERGASDSIKTLEDLSKEGDSK</sequence>
<dbReference type="Pfam" id="PF13310">
    <property type="entry name" value="Virulence_RhuM"/>
    <property type="match status" value="1"/>
</dbReference>
<protein>
    <submittedName>
        <fullName evidence="2">Virulence RhuM family protein</fullName>
    </submittedName>
</protein>
<evidence type="ECO:0000256" key="1">
    <source>
        <dbReference type="SAM" id="MobiDB-lite"/>
    </source>
</evidence>
<dbReference type="EMBL" id="JAENIM010000039">
    <property type="protein sequence ID" value="MBK1791350.1"/>
    <property type="molecule type" value="Genomic_DNA"/>
</dbReference>
<dbReference type="AlphaFoldDB" id="A0A8J7SLE9"/>
<reference evidence="2" key="1">
    <citation type="submission" date="2021-01" db="EMBL/GenBank/DDBJ databases">
        <title>Modified the classification status of verrucomicrobia.</title>
        <authorList>
            <person name="Feng X."/>
        </authorList>
    </citation>
    <scope>NUCLEOTIDE SEQUENCE</scope>
    <source>
        <strain evidence="2">_KCTC 22039</strain>
    </source>
</reference>
<dbReference type="RefSeq" id="WP_200311358.1">
    <property type="nucleotide sequence ID" value="NZ_JAENIM010000039.1"/>
</dbReference>
<dbReference type="InterPro" id="IPR011204">
    <property type="entry name" value="Virulence_RhuM-like"/>
</dbReference>
<dbReference type="PANTHER" id="PTHR35810">
    <property type="entry name" value="CYTOPLASMIC PROTEIN-RELATED"/>
    <property type="match status" value="1"/>
</dbReference>
<feature type="region of interest" description="Disordered" evidence="1">
    <location>
        <begin position="326"/>
        <end position="347"/>
    </location>
</feature>
<dbReference type="PIRSF" id="PIRSF015268">
    <property type="entry name" value="Virulence_RhuM"/>
    <property type="match status" value="1"/>
</dbReference>
<comment type="caution">
    <text evidence="2">The sequence shown here is derived from an EMBL/GenBank/DDBJ whole genome shotgun (WGS) entry which is preliminary data.</text>
</comment>
<evidence type="ECO:0000313" key="3">
    <source>
        <dbReference type="Proteomes" id="UP000624703"/>
    </source>
</evidence>
<name>A0A8J7SLE9_9BACT</name>
<accession>A0A8J7SLE9</accession>
<dbReference type="Proteomes" id="UP000624703">
    <property type="component" value="Unassembled WGS sequence"/>
</dbReference>
<dbReference type="PANTHER" id="PTHR35810:SF1">
    <property type="entry name" value="CYTOPLASMIC PROTEIN"/>
    <property type="match status" value="1"/>
</dbReference>
<evidence type="ECO:0000313" key="2">
    <source>
        <dbReference type="EMBL" id="MBK1791350.1"/>
    </source>
</evidence>
<keyword evidence="3" id="KW-1185">Reference proteome</keyword>
<proteinExistence type="predicted"/>
<organism evidence="2 3">
    <name type="scientific">Persicirhabdus sediminis</name>
    <dbReference type="NCBI Taxonomy" id="454144"/>
    <lineage>
        <taxon>Bacteria</taxon>
        <taxon>Pseudomonadati</taxon>
        <taxon>Verrucomicrobiota</taxon>
        <taxon>Verrucomicrobiia</taxon>
        <taxon>Verrucomicrobiales</taxon>
        <taxon>Verrucomicrobiaceae</taxon>
        <taxon>Persicirhabdus</taxon>
    </lineage>
</organism>
<gene>
    <name evidence="2" type="ORF">JIN82_09330</name>
</gene>